<evidence type="ECO:0000256" key="1">
    <source>
        <dbReference type="SAM" id="MobiDB-lite"/>
    </source>
</evidence>
<dbReference type="Pfam" id="PF04892">
    <property type="entry name" value="VanZ"/>
    <property type="match status" value="1"/>
</dbReference>
<evidence type="ECO:0000259" key="3">
    <source>
        <dbReference type="Pfam" id="PF04892"/>
    </source>
</evidence>
<sequence>MRARKSSPPTRPVGPPADIPEPLSHTLLSIPTRPAGSSCHRNSRWDRELSITIRGMGETQKNSSTAAGATPDGGPGTGSGPRSRPRLRTRTRRRPPQALVLLALLVYSAVMVSLTMLKAFFVIGLLWRTEAHRNRSLELVPFNEYAETGTWFAPLFGYGGNFAFFVPFGVLLYVLLRNSRRTPRRRNTVVRVVVAGALFSLAIEICQYVFALGYSDIDDLIFNTLGALTGAVIAKLAGPRFHLVWVWLALVLGVVFAVLVAAGPRLGDPEKVVDIYGISWEEHTVSAI</sequence>
<evidence type="ECO:0000313" key="4">
    <source>
        <dbReference type="EMBL" id="BAC19651.1"/>
    </source>
</evidence>
<dbReference type="AlphaFoldDB" id="Q8FLM7"/>
<dbReference type="EMBL" id="BA000035">
    <property type="protein sequence ID" value="BAC19651.1"/>
    <property type="molecule type" value="Genomic_DNA"/>
</dbReference>
<feature type="region of interest" description="Disordered" evidence="1">
    <location>
        <begin position="1"/>
        <end position="44"/>
    </location>
</feature>
<feature type="compositionally biased region" description="Pro residues" evidence="1">
    <location>
        <begin position="9"/>
        <end position="19"/>
    </location>
</feature>
<name>Q8FLM7_COREF</name>
<keyword evidence="2" id="KW-1133">Transmembrane helix</keyword>
<reference evidence="4 5" key="1">
    <citation type="journal article" date="2003" name="Genome Res.">
        <title>Comparative complete genome sequence analysis of the amino acid replacements responsible for the thermostability of Corynebacterium efficiens.</title>
        <authorList>
            <person name="Nishio Y."/>
            <person name="Nakamura Y."/>
            <person name="Kawarabayasi Y."/>
            <person name="Usuda Y."/>
            <person name="Kimura E."/>
            <person name="Sugimoto S."/>
            <person name="Matsui K."/>
            <person name="Yamagishi A."/>
            <person name="Kikuchi H."/>
            <person name="Ikeo K."/>
            <person name="Gojobori T."/>
        </authorList>
    </citation>
    <scope>NUCLEOTIDE SEQUENCE [LARGE SCALE GENOMIC DNA]</scope>
    <source>
        <strain evidence="5">DSM 44549 / YS-314 / AJ 12310 / JCM 11189 / NBRC 100395</strain>
    </source>
</reference>
<dbReference type="Proteomes" id="UP000001409">
    <property type="component" value="Chromosome"/>
</dbReference>
<feature type="domain" description="VanZ-like" evidence="3">
    <location>
        <begin position="105"/>
        <end position="236"/>
    </location>
</feature>
<feature type="transmembrane region" description="Helical" evidence="2">
    <location>
        <begin position="220"/>
        <end position="237"/>
    </location>
</feature>
<feature type="region of interest" description="Disordered" evidence="1">
    <location>
        <begin position="57"/>
        <end position="92"/>
    </location>
</feature>
<organism evidence="4 5">
    <name type="scientific">Corynebacterium efficiens (strain DSM 44549 / YS-314 / AJ 12310 / JCM 11189 / NBRC 100395)</name>
    <dbReference type="NCBI Taxonomy" id="196164"/>
    <lineage>
        <taxon>Bacteria</taxon>
        <taxon>Bacillati</taxon>
        <taxon>Actinomycetota</taxon>
        <taxon>Actinomycetes</taxon>
        <taxon>Mycobacteriales</taxon>
        <taxon>Corynebacteriaceae</taxon>
        <taxon>Corynebacterium</taxon>
    </lineage>
</organism>
<keyword evidence="2" id="KW-0812">Transmembrane</keyword>
<dbReference type="STRING" id="196164.gene:10743291"/>
<evidence type="ECO:0000256" key="2">
    <source>
        <dbReference type="SAM" id="Phobius"/>
    </source>
</evidence>
<evidence type="ECO:0000313" key="5">
    <source>
        <dbReference type="Proteomes" id="UP000001409"/>
    </source>
</evidence>
<protein>
    <recommendedName>
        <fullName evidence="3">VanZ-like domain-containing protein</fullName>
    </recommendedName>
</protein>
<dbReference type="KEGG" id="cef:CE2841"/>
<proteinExistence type="predicted"/>
<feature type="transmembrane region" description="Helical" evidence="2">
    <location>
        <begin position="188"/>
        <end position="214"/>
    </location>
</feature>
<dbReference type="HOGENOM" id="CLU_965454_0_0_11"/>
<keyword evidence="2" id="KW-0472">Membrane</keyword>
<dbReference type="eggNOG" id="COG4767">
    <property type="taxonomic scope" value="Bacteria"/>
</dbReference>
<accession>Q8FLM7</accession>
<keyword evidence="5" id="KW-1185">Reference proteome</keyword>
<dbReference type="InterPro" id="IPR053150">
    <property type="entry name" value="Teicoplanin_resist-assoc"/>
</dbReference>
<feature type="transmembrane region" description="Helical" evidence="2">
    <location>
        <begin position="98"/>
        <end position="127"/>
    </location>
</feature>
<feature type="compositionally biased region" description="Basic residues" evidence="1">
    <location>
        <begin position="83"/>
        <end position="92"/>
    </location>
</feature>
<feature type="transmembrane region" description="Helical" evidence="2">
    <location>
        <begin position="155"/>
        <end position="176"/>
    </location>
</feature>
<feature type="transmembrane region" description="Helical" evidence="2">
    <location>
        <begin position="244"/>
        <end position="263"/>
    </location>
</feature>
<dbReference type="PANTHER" id="PTHR36834:SF1">
    <property type="entry name" value="INTEGRAL MEMBRANE PROTEIN"/>
    <property type="match status" value="1"/>
</dbReference>
<dbReference type="PANTHER" id="PTHR36834">
    <property type="entry name" value="MEMBRANE PROTEIN-RELATED"/>
    <property type="match status" value="1"/>
</dbReference>
<dbReference type="InterPro" id="IPR006976">
    <property type="entry name" value="VanZ-like"/>
</dbReference>